<feature type="compositionally biased region" description="Low complexity" evidence="2">
    <location>
        <begin position="418"/>
        <end position="427"/>
    </location>
</feature>
<sequence length="721" mass="79742">MGLPPHIQIRFTIYFYCVVLTLEYAAECIIYMLAKQCINQKVVKAVLFGRNNEGVVPQRTRLGAFVLLHELYPAKEASAAVPVDRAESLSTQDFIMALQKIDLEGVLTGSNADEASFIFQTNQLPLSCFTGEARCKPGPSCSDANVNQDMDDSDLPIFGPHNRTPSTPVFSPMISESVWLESDKPDVLVSDRTTDDTAFQSAPEMSSDPGEASVVPLACETYQISVELPDSHATQNVLTERDGKSTSIQAAEMIQMLNGTNSSASGAETGPLNVPNIGNNSLESINLHAEGESVISSSFVRSNQWHPTHLSKRFSPSSSDGEVDEDADQQQLIDSHQRQRSLVDFISQRRPSNAAVATSPGVVRSSSVSHTRRLALTNLGDSSSRPVTDQLSPTVTQRTSRRKSALHPLNQDVGGRASRSTSHSSLSDSDRYTILQEGCSSDSELDYRMDGGRYFRARGRASGALKLEHPSSASLSSVLPSPPIGSGFTRSRHADYPITASISSFAVEDQKVEKVCSPSVIRPLFTRHFDLLDTSDGGSSFRSFPSASSASSTSRRMERHLRDVDQLELAKVPFTYEQVVYCSNEEFKELRSMPNLTSYQIGAMLDARRRATNRQAAERCRRLKTALRDELSDRLVELRLQREQLTKKLVRARQRKQEANYSSVYLLFPFLLSPKLRSMLITEQKRILSMLRGPDGDNLNYGDWRVRLTNEDEVVVVAVGR</sequence>
<dbReference type="Proteomes" id="UP000728185">
    <property type="component" value="Unassembled WGS sequence"/>
</dbReference>
<gene>
    <name evidence="4" type="ORF">FBUS_10642</name>
</gene>
<dbReference type="SUPFAM" id="SSF47454">
    <property type="entry name" value="A DNA-binding domain in eukaryotic transcription factors"/>
    <property type="match status" value="1"/>
</dbReference>
<keyword evidence="3" id="KW-1133">Transmembrane helix</keyword>
<evidence type="ECO:0000256" key="1">
    <source>
        <dbReference type="SAM" id="Coils"/>
    </source>
</evidence>
<evidence type="ECO:0000313" key="5">
    <source>
        <dbReference type="Proteomes" id="UP000728185"/>
    </source>
</evidence>
<feature type="region of interest" description="Disordered" evidence="2">
    <location>
        <begin position="308"/>
        <end position="429"/>
    </location>
</feature>
<keyword evidence="5" id="KW-1185">Reference proteome</keyword>
<evidence type="ECO:0000256" key="2">
    <source>
        <dbReference type="SAM" id="MobiDB-lite"/>
    </source>
</evidence>
<dbReference type="Gene3D" id="1.10.880.10">
    <property type="entry name" value="Transcription factor, Skn-1-like, DNA-binding domain"/>
    <property type="match status" value="1"/>
</dbReference>
<dbReference type="AlphaFoldDB" id="A0A8E0VDD7"/>
<evidence type="ECO:0000313" key="4">
    <source>
        <dbReference type="EMBL" id="KAA0186077.1"/>
    </source>
</evidence>
<dbReference type="CDD" id="cd14691">
    <property type="entry name" value="bZIP_XBP1"/>
    <property type="match status" value="1"/>
</dbReference>
<accession>A0A8E0VDD7</accession>
<dbReference type="EMBL" id="LUCM01009975">
    <property type="protein sequence ID" value="KAA0186077.1"/>
    <property type="molecule type" value="Genomic_DNA"/>
</dbReference>
<comment type="caution">
    <text evidence="4">The sequence shown here is derived from an EMBL/GenBank/DDBJ whole genome shotgun (WGS) entry which is preliminary data.</text>
</comment>
<organism evidence="4 5">
    <name type="scientific">Fasciolopsis buskii</name>
    <dbReference type="NCBI Taxonomy" id="27845"/>
    <lineage>
        <taxon>Eukaryota</taxon>
        <taxon>Metazoa</taxon>
        <taxon>Spiralia</taxon>
        <taxon>Lophotrochozoa</taxon>
        <taxon>Platyhelminthes</taxon>
        <taxon>Trematoda</taxon>
        <taxon>Digenea</taxon>
        <taxon>Plagiorchiida</taxon>
        <taxon>Echinostomata</taxon>
        <taxon>Echinostomatoidea</taxon>
        <taxon>Fasciolidae</taxon>
        <taxon>Fasciolopsis</taxon>
    </lineage>
</organism>
<keyword evidence="3" id="KW-0472">Membrane</keyword>
<keyword evidence="3" id="KW-0812">Transmembrane</keyword>
<name>A0A8E0VDD7_9TREM</name>
<dbReference type="GO" id="GO:0006355">
    <property type="term" value="P:regulation of DNA-templated transcription"/>
    <property type="evidence" value="ECO:0007669"/>
    <property type="project" value="InterPro"/>
</dbReference>
<proteinExistence type="predicted"/>
<dbReference type="GO" id="GO:0003677">
    <property type="term" value="F:DNA binding"/>
    <property type="evidence" value="ECO:0007669"/>
    <property type="project" value="InterPro"/>
</dbReference>
<protein>
    <submittedName>
        <fullName evidence="4">Putative transcription factor LCR-F1</fullName>
    </submittedName>
</protein>
<dbReference type="OrthoDB" id="7458135at2759"/>
<dbReference type="InterPro" id="IPR008917">
    <property type="entry name" value="TF_DNA-bd_sf"/>
</dbReference>
<reference evidence="4" key="1">
    <citation type="submission" date="2019-05" db="EMBL/GenBank/DDBJ databases">
        <title>Annotation for the trematode Fasciolopsis buski.</title>
        <authorList>
            <person name="Choi Y.-J."/>
        </authorList>
    </citation>
    <scope>NUCLEOTIDE SEQUENCE</scope>
    <source>
        <strain evidence="4">HT</strain>
        <tissue evidence="4">Whole worm</tissue>
    </source>
</reference>
<evidence type="ECO:0000256" key="3">
    <source>
        <dbReference type="SAM" id="Phobius"/>
    </source>
</evidence>
<feature type="compositionally biased region" description="Polar residues" evidence="2">
    <location>
        <begin position="379"/>
        <end position="398"/>
    </location>
</feature>
<feature type="transmembrane region" description="Helical" evidence="3">
    <location>
        <begin position="12"/>
        <end position="34"/>
    </location>
</feature>
<feature type="coiled-coil region" evidence="1">
    <location>
        <begin position="628"/>
        <end position="662"/>
    </location>
</feature>
<keyword evidence="1" id="KW-0175">Coiled coil</keyword>